<proteinExistence type="predicted"/>
<protein>
    <submittedName>
        <fullName evidence="3">Uncharacterized protein</fullName>
    </submittedName>
</protein>
<feature type="region of interest" description="Disordered" evidence="2">
    <location>
        <begin position="294"/>
        <end position="385"/>
    </location>
</feature>
<evidence type="ECO:0000313" key="4">
    <source>
        <dbReference type="Proteomes" id="UP000541558"/>
    </source>
</evidence>
<feature type="compositionally biased region" description="Acidic residues" evidence="2">
    <location>
        <begin position="497"/>
        <end position="506"/>
    </location>
</feature>
<dbReference type="OrthoDB" id="10566690at2759"/>
<feature type="compositionally biased region" description="Pro residues" evidence="2">
    <location>
        <begin position="46"/>
        <end position="60"/>
    </location>
</feature>
<name>A0A8H5F1F3_9AGAR</name>
<accession>A0A8H5F1F3</accession>
<keyword evidence="4" id="KW-1185">Reference proteome</keyword>
<feature type="compositionally biased region" description="Polar residues" evidence="2">
    <location>
        <begin position="263"/>
        <end position="280"/>
    </location>
</feature>
<feature type="coiled-coil region" evidence="1">
    <location>
        <begin position="179"/>
        <end position="212"/>
    </location>
</feature>
<dbReference type="Proteomes" id="UP000541558">
    <property type="component" value="Unassembled WGS sequence"/>
</dbReference>
<evidence type="ECO:0000256" key="1">
    <source>
        <dbReference type="SAM" id="Coils"/>
    </source>
</evidence>
<feature type="compositionally biased region" description="Polar residues" evidence="2">
    <location>
        <begin position="461"/>
        <end position="470"/>
    </location>
</feature>
<feature type="compositionally biased region" description="Polar residues" evidence="2">
    <location>
        <begin position="367"/>
        <end position="380"/>
    </location>
</feature>
<feature type="region of interest" description="Disordered" evidence="2">
    <location>
        <begin position="213"/>
        <end position="280"/>
    </location>
</feature>
<sequence>MTQYCGARLPSLIKPATWAPQIYRSLSPSFHNIYSHSCLNIMSNSTPPPKQPSDSTPPPNQSSDSTPLPNQPSDSGSSPPPQEAPCSRPAEDSKDEEEPMLLSVDKLDESISSVQEALTKWGDPAGQKALSASLKNALRQQRDFKRVFDSSEKQKGPFWAAAKDFLFEPFATSRVDGRLDKLREAVDDLMNRASAHAELDRIIQEIRSMNQESRNSISQFRRAVAQAGNPTPAGQPAPRGGSPRSGAAHSPPSTRGVEAPWSSRITFNSPTSSRTGARLASNQQTPVYQNRQGMASQPAFNSQYASQQSDNMAPPQPALPTSGMHGAPQYAATPSAHGSPPAFEQQPQEWLPLSATLPRAGAPRLGQSRSADTYSSTTQRRPIPPFAQQFEGNTYQRSVALMPLPVPQSASLPPPSPRNRGPRTNPGATGSRHDASQAQYSQQPIPAVLTAPVVSPEAPESSEQAQTRASFGSAFGFSREPRARSTRSKNSTTSSDIYEEDEYYEK</sequence>
<dbReference type="EMBL" id="JAACJK010000173">
    <property type="protein sequence ID" value="KAF5319783.1"/>
    <property type="molecule type" value="Genomic_DNA"/>
</dbReference>
<dbReference type="AlphaFoldDB" id="A0A8H5F1F3"/>
<feature type="compositionally biased region" description="Polar residues" evidence="2">
    <location>
        <begin position="294"/>
        <end position="311"/>
    </location>
</feature>
<evidence type="ECO:0000256" key="2">
    <source>
        <dbReference type="SAM" id="MobiDB-lite"/>
    </source>
</evidence>
<reference evidence="3 4" key="1">
    <citation type="journal article" date="2020" name="ISME J.">
        <title>Uncovering the hidden diversity of litter-decomposition mechanisms in mushroom-forming fungi.</title>
        <authorList>
            <person name="Floudas D."/>
            <person name="Bentzer J."/>
            <person name="Ahren D."/>
            <person name="Johansson T."/>
            <person name="Persson P."/>
            <person name="Tunlid A."/>
        </authorList>
    </citation>
    <scope>NUCLEOTIDE SEQUENCE [LARGE SCALE GENOMIC DNA]</scope>
    <source>
        <strain evidence="3 4">CBS 175.51</strain>
    </source>
</reference>
<keyword evidence="1" id="KW-0175">Coiled coil</keyword>
<gene>
    <name evidence="3" type="ORF">D9611_012883</name>
</gene>
<comment type="caution">
    <text evidence="3">The sequence shown here is derived from an EMBL/GenBank/DDBJ whole genome shotgun (WGS) entry which is preliminary data.</text>
</comment>
<organism evidence="3 4">
    <name type="scientific">Ephemerocybe angulata</name>
    <dbReference type="NCBI Taxonomy" id="980116"/>
    <lineage>
        <taxon>Eukaryota</taxon>
        <taxon>Fungi</taxon>
        <taxon>Dikarya</taxon>
        <taxon>Basidiomycota</taxon>
        <taxon>Agaricomycotina</taxon>
        <taxon>Agaricomycetes</taxon>
        <taxon>Agaricomycetidae</taxon>
        <taxon>Agaricales</taxon>
        <taxon>Agaricineae</taxon>
        <taxon>Psathyrellaceae</taxon>
        <taxon>Ephemerocybe</taxon>
    </lineage>
</organism>
<feature type="region of interest" description="Disordered" evidence="2">
    <location>
        <begin position="42"/>
        <end position="103"/>
    </location>
</feature>
<evidence type="ECO:0000313" key="3">
    <source>
        <dbReference type="EMBL" id="KAF5319783.1"/>
    </source>
</evidence>
<feature type="region of interest" description="Disordered" evidence="2">
    <location>
        <begin position="401"/>
        <end position="506"/>
    </location>
</feature>